<proteinExistence type="predicted"/>
<evidence type="ECO:0000313" key="3">
    <source>
        <dbReference type="Proteomes" id="UP001215598"/>
    </source>
</evidence>
<accession>A0AAD7K4M9</accession>
<evidence type="ECO:0000313" key="2">
    <source>
        <dbReference type="EMBL" id="KAJ7778282.1"/>
    </source>
</evidence>
<gene>
    <name evidence="2" type="ORF">B0H16DRAFT_882527</name>
</gene>
<comment type="caution">
    <text evidence="2">The sequence shown here is derived from an EMBL/GenBank/DDBJ whole genome shotgun (WGS) entry which is preliminary data.</text>
</comment>
<name>A0AAD7K4M9_9AGAR</name>
<reference evidence="2" key="1">
    <citation type="submission" date="2023-03" db="EMBL/GenBank/DDBJ databases">
        <title>Massive genome expansion in bonnet fungi (Mycena s.s.) driven by repeated elements and novel gene families across ecological guilds.</title>
        <authorList>
            <consortium name="Lawrence Berkeley National Laboratory"/>
            <person name="Harder C.B."/>
            <person name="Miyauchi S."/>
            <person name="Viragh M."/>
            <person name="Kuo A."/>
            <person name="Thoen E."/>
            <person name="Andreopoulos B."/>
            <person name="Lu D."/>
            <person name="Skrede I."/>
            <person name="Drula E."/>
            <person name="Henrissat B."/>
            <person name="Morin E."/>
            <person name="Kohler A."/>
            <person name="Barry K."/>
            <person name="LaButti K."/>
            <person name="Morin E."/>
            <person name="Salamov A."/>
            <person name="Lipzen A."/>
            <person name="Mereny Z."/>
            <person name="Hegedus B."/>
            <person name="Baldrian P."/>
            <person name="Stursova M."/>
            <person name="Weitz H."/>
            <person name="Taylor A."/>
            <person name="Grigoriev I.V."/>
            <person name="Nagy L.G."/>
            <person name="Martin F."/>
            <person name="Kauserud H."/>
        </authorList>
    </citation>
    <scope>NUCLEOTIDE SEQUENCE</scope>
    <source>
        <strain evidence="2">CBHHK182m</strain>
    </source>
</reference>
<sequence>MLRTWILGLLEVLRRWQWNFCMGFPYVDWARLTCATDRLENEHLGNADKYRVTREVPLFVASFLSSDSLPAGSTAVYIAV</sequence>
<keyword evidence="1" id="KW-0732">Signal</keyword>
<evidence type="ECO:0008006" key="4">
    <source>
        <dbReference type="Google" id="ProtNLM"/>
    </source>
</evidence>
<dbReference type="AlphaFoldDB" id="A0AAD7K4M9"/>
<feature type="chain" id="PRO_5042255029" description="EXS domain-containing protein" evidence="1">
    <location>
        <begin position="24"/>
        <end position="80"/>
    </location>
</feature>
<protein>
    <recommendedName>
        <fullName evidence="4">EXS domain-containing protein</fullName>
    </recommendedName>
</protein>
<feature type="signal peptide" evidence="1">
    <location>
        <begin position="1"/>
        <end position="23"/>
    </location>
</feature>
<organism evidence="2 3">
    <name type="scientific">Mycena metata</name>
    <dbReference type="NCBI Taxonomy" id="1033252"/>
    <lineage>
        <taxon>Eukaryota</taxon>
        <taxon>Fungi</taxon>
        <taxon>Dikarya</taxon>
        <taxon>Basidiomycota</taxon>
        <taxon>Agaricomycotina</taxon>
        <taxon>Agaricomycetes</taxon>
        <taxon>Agaricomycetidae</taxon>
        <taxon>Agaricales</taxon>
        <taxon>Marasmiineae</taxon>
        <taxon>Mycenaceae</taxon>
        <taxon>Mycena</taxon>
    </lineage>
</organism>
<keyword evidence="3" id="KW-1185">Reference proteome</keyword>
<dbReference type="Proteomes" id="UP001215598">
    <property type="component" value="Unassembled WGS sequence"/>
</dbReference>
<dbReference type="EMBL" id="JARKIB010000007">
    <property type="protein sequence ID" value="KAJ7778282.1"/>
    <property type="molecule type" value="Genomic_DNA"/>
</dbReference>
<evidence type="ECO:0000256" key="1">
    <source>
        <dbReference type="SAM" id="SignalP"/>
    </source>
</evidence>